<gene>
    <name evidence="4" type="ORF">SSLN_LOCUS16838</name>
</gene>
<organism evidence="6">
    <name type="scientific">Schistocephalus solidus</name>
    <name type="common">Tapeworm</name>
    <dbReference type="NCBI Taxonomy" id="70667"/>
    <lineage>
        <taxon>Eukaryota</taxon>
        <taxon>Metazoa</taxon>
        <taxon>Spiralia</taxon>
        <taxon>Lophotrochozoa</taxon>
        <taxon>Platyhelminthes</taxon>
        <taxon>Cestoda</taxon>
        <taxon>Eucestoda</taxon>
        <taxon>Diphyllobothriidea</taxon>
        <taxon>Diphyllobothriidae</taxon>
        <taxon>Schistocephalus</taxon>
    </lineage>
</organism>
<dbReference type="InterPro" id="IPR013087">
    <property type="entry name" value="Znf_C2H2_type"/>
</dbReference>
<protein>
    <submittedName>
        <fullName evidence="6">C2H2-type domain-containing protein</fullName>
    </submittedName>
</protein>
<keyword evidence="1" id="KW-0862">Zinc</keyword>
<reference evidence="6" key="1">
    <citation type="submission" date="2016-06" db="UniProtKB">
        <authorList>
            <consortium name="WormBaseParasite"/>
        </authorList>
    </citation>
    <scope>IDENTIFICATION</scope>
</reference>
<feature type="domain" description="C2H2-type" evidence="3">
    <location>
        <begin position="75"/>
        <end position="102"/>
    </location>
</feature>
<dbReference type="PROSITE" id="PS50157">
    <property type="entry name" value="ZINC_FINGER_C2H2_2"/>
    <property type="match status" value="1"/>
</dbReference>
<dbReference type="AlphaFoldDB" id="A0A183TK40"/>
<reference evidence="4 5" key="2">
    <citation type="submission" date="2018-11" db="EMBL/GenBank/DDBJ databases">
        <authorList>
            <consortium name="Pathogen Informatics"/>
        </authorList>
    </citation>
    <scope>NUCLEOTIDE SEQUENCE [LARGE SCALE GENOMIC DNA]</scope>
    <source>
        <strain evidence="4 5">NST_G2</strain>
    </source>
</reference>
<evidence type="ECO:0000256" key="2">
    <source>
        <dbReference type="SAM" id="SignalP"/>
    </source>
</evidence>
<dbReference type="EMBL" id="UYSU01041597">
    <property type="protein sequence ID" value="VDM03224.1"/>
    <property type="molecule type" value="Genomic_DNA"/>
</dbReference>
<dbReference type="Proteomes" id="UP000275846">
    <property type="component" value="Unassembled WGS sequence"/>
</dbReference>
<sequence>MAWETAASNALIGPAHSLTVWACSVTCVSTKAESTPMPTYLTHLPHSLTIPTVLPLAQLPVPAAQPSPDSTLPDLSCPPCHRTCTSRIGLVGHLRIHRKEAGEPVPEAPTYRRHARPHCFGTVTHRMSRSGHMHLHDNLL</sequence>
<name>A0A183TK40_SCHSO</name>
<feature type="chain" id="PRO_5043141556" evidence="2">
    <location>
        <begin position="18"/>
        <end position="140"/>
    </location>
</feature>
<dbReference type="GO" id="GO:0008270">
    <property type="term" value="F:zinc ion binding"/>
    <property type="evidence" value="ECO:0007669"/>
    <property type="project" value="UniProtKB-KW"/>
</dbReference>
<keyword evidence="2" id="KW-0732">Signal</keyword>
<dbReference type="PROSITE" id="PS00028">
    <property type="entry name" value="ZINC_FINGER_C2H2_1"/>
    <property type="match status" value="1"/>
</dbReference>
<keyword evidence="1" id="KW-0479">Metal-binding</keyword>
<accession>A0A183TK40</accession>
<keyword evidence="5" id="KW-1185">Reference proteome</keyword>
<feature type="signal peptide" evidence="2">
    <location>
        <begin position="1"/>
        <end position="17"/>
    </location>
</feature>
<evidence type="ECO:0000259" key="3">
    <source>
        <dbReference type="PROSITE" id="PS50157"/>
    </source>
</evidence>
<evidence type="ECO:0000313" key="6">
    <source>
        <dbReference type="WBParaSite" id="SSLN_0001748401-mRNA-1"/>
    </source>
</evidence>
<evidence type="ECO:0000313" key="4">
    <source>
        <dbReference type="EMBL" id="VDM03224.1"/>
    </source>
</evidence>
<proteinExistence type="predicted"/>
<dbReference type="OrthoDB" id="8117402at2759"/>
<evidence type="ECO:0000313" key="5">
    <source>
        <dbReference type="Proteomes" id="UP000275846"/>
    </source>
</evidence>
<evidence type="ECO:0000256" key="1">
    <source>
        <dbReference type="PROSITE-ProRule" id="PRU00042"/>
    </source>
</evidence>
<keyword evidence="1" id="KW-0863">Zinc-finger</keyword>
<dbReference type="WBParaSite" id="SSLN_0001748401-mRNA-1">
    <property type="protein sequence ID" value="SSLN_0001748401-mRNA-1"/>
    <property type="gene ID" value="SSLN_0001748401"/>
</dbReference>